<name>A0ABD3H952_9MARC</name>
<dbReference type="Proteomes" id="UP001633002">
    <property type="component" value="Unassembled WGS sequence"/>
</dbReference>
<dbReference type="InterPro" id="IPR041677">
    <property type="entry name" value="DNA2/NAM7_AAA_11"/>
</dbReference>
<dbReference type="InterPro" id="IPR045055">
    <property type="entry name" value="DNA2/NAM7-like"/>
</dbReference>
<dbReference type="PANTHER" id="PTHR10887:SF522">
    <property type="entry name" value="P-LOOP CONTAINING NUCLEOSIDE TRIPHOSPHATE HYDROLASES SUPERFAMILY PROTEIN"/>
    <property type="match status" value="1"/>
</dbReference>
<dbReference type="SUPFAM" id="SSF52540">
    <property type="entry name" value="P-loop containing nucleoside triphosphate hydrolases"/>
    <property type="match status" value="1"/>
</dbReference>
<comment type="caution">
    <text evidence="3">The sequence shown here is derived from an EMBL/GenBank/DDBJ whole genome shotgun (WGS) entry which is preliminary data.</text>
</comment>
<dbReference type="InterPro" id="IPR027417">
    <property type="entry name" value="P-loop_NTPase"/>
</dbReference>
<dbReference type="AlphaFoldDB" id="A0ABD3H952"/>
<evidence type="ECO:0000313" key="3">
    <source>
        <dbReference type="EMBL" id="KAL3687346.1"/>
    </source>
</evidence>
<evidence type="ECO:0000259" key="1">
    <source>
        <dbReference type="Pfam" id="PF13086"/>
    </source>
</evidence>
<dbReference type="PANTHER" id="PTHR10887">
    <property type="entry name" value="DNA2/NAM7 HELICASE FAMILY"/>
    <property type="match status" value="1"/>
</dbReference>
<feature type="domain" description="DNA2/NAM7 helicase helicase" evidence="1">
    <location>
        <begin position="94"/>
        <end position="141"/>
    </location>
</feature>
<evidence type="ECO:0000259" key="2">
    <source>
        <dbReference type="Pfam" id="PF13087"/>
    </source>
</evidence>
<dbReference type="Pfam" id="PF13086">
    <property type="entry name" value="AAA_11"/>
    <property type="match status" value="2"/>
</dbReference>
<dbReference type="EMBL" id="JBJQOH010000004">
    <property type="protein sequence ID" value="KAL3687346.1"/>
    <property type="molecule type" value="Genomic_DNA"/>
</dbReference>
<sequence length="208" mass="23425">MCHFWSPDHSRLDRNSLEALPVSSRSCSTTAIALRYREEPKIRLIKGPPGTGKTAVVDSLLSVITCLDYRTLVCARANRAICEVAQSWTCLCSEFGPFRSLVIDEAPQLAEAETAIVTQLPGLQQAVLVGDEKQLQSTVLSMMARDIGDGRSLFERLQMVKHPHQLLRTQYRMHPEISSFPNRELYGDCIEDDKSVNDDMNKKPYQNQ</sequence>
<feature type="domain" description="DNA2/NAM7 helicase helicase" evidence="1">
    <location>
        <begin position="36"/>
        <end position="85"/>
    </location>
</feature>
<proteinExistence type="predicted"/>
<feature type="domain" description="DNA2/NAM7 helicase-like C-terminal" evidence="2">
    <location>
        <begin position="151"/>
        <end position="202"/>
    </location>
</feature>
<dbReference type="Pfam" id="PF13087">
    <property type="entry name" value="AAA_12"/>
    <property type="match status" value="1"/>
</dbReference>
<accession>A0ABD3H952</accession>
<reference evidence="3 4" key="1">
    <citation type="submission" date="2024-09" db="EMBL/GenBank/DDBJ databases">
        <title>Chromosome-scale assembly of Riccia sorocarpa.</title>
        <authorList>
            <person name="Paukszto L."/>
        </authorList>
    </citation>
    <scope>NUCLEOTIDE SEQUENCE [LARGE SCALE GENOMIC DNA]</scope>
    <source>
        <strain evidence="3">LP-2024</strain>
        <tissue evidence="3">Aerial parts of the thallus</tissue>
    </source>
</reference>
<gene>
    <name evidence="3" type="ORF">R1sor_013655</name>
</gene>
<organism evidence="3 4">
    <name type="scientific">Riccia sorocarpa</name>
    <dbReference type="NCBI Taxonomy" id="122646"/>
    <lineage>
        <taxon>Eukaryota</taxon>
        <taxon>Viridiplantae</taxon>
        <taxon>Streptophyta</taxon>
        <taxon>Embryophyta</taxon>
        <taxon>Marchantiophyta</taxon>
        <taxon>Marchantiopsida</taxon>
        <taxon>Marchantiidae</taxon>
        <taxon>Marchantiales</taxon>
        <taxon>Ricciaceae</taxon>
        <taxon>Riccia</taxon>
    </lineage>
</organism>
<evidence type="ECO:0000313" key="4">
    <source>
        <dbReference type="Proteomes" id="UP001633002"/>
    </source>
</evidence>
<dbReference type="InterPro" id="IPR041679">
    <property type="entry name" value="DNA2/NAM7-like_C"/>
</dbReference>
<protein>
    <recommendedName>
        <fullName evidence="5">DNA2/NAM7 helicase helicase domain-containing protein</fullName>
    </recommendedName>
</protein>
<keyword evidence="4" id="KW-1185">Reference proteome</keyword>
<evidence type="ECO:0008006" key="5">
    <source>
        <dbReference type="Google" id="ProtNLM"/>
    </source>
</evidence>
<dbReference type="Gene3D" id="3.40.50.300">
    <property type="entry name" value="P-loop containing nucleotide triphosphate hydrolases"/>
    <property type="match status" value="2"/>
</dbReference>